<accession>Q21JA9</accession>
<feature type="transmembrane region" description="Helical" evidence="6">
    <location>
        <begin position="259"/>
        <end position="276"/>
    </location>
</feature>
<dbReference type="RefSeq" id="WP_011468438.1">
    <property type="nucleotide sequence ID" value="NC_007912.1"/>
</dbReference>
<dbReference type="SUPFAM" id="SSF55008">
    <property type="entry name" value="HMA, heavy metal-associated domain"/>
    <property type="match status" value="1"/>
</dbReference>
<keyword evidence="2 6" id="KW-0812">Transmembrane</keyword>
<feature type="transmembrane region" description="Helical" evidence="6">
    <location>
        <begin position="282"/>
        <end position="300"/>
    </location>
</feature>
<dbReference type="InterPro" id="IPR058533">
    <property type="entry name" value="Cation_efflux_TM"/>
</dbReference>
<evidence type="ECO:0000256" key="1">
    <source>
        <dbReference type="ARBA" id="ARBA00004141"/>
    </source>
</evidence>
<dbReference type="EMBL" id="CP000282">
    <property type="protein sequence ID" value="ABD81220.1"/>
    <property type="molecule type" value="Genomic_DNA"/>
</dbReference>
<feature type="region of interest" description="Disordered" evidence="5">
    <location>
        <begin position="1"/>
        <end position="28"/>
    </location>
</feature>
<dbReference type="GO" id="GO:0006829">
    <property type="term" value="P:zinc ion transport"/>
    <property type="evidence" value="ECO:0007669"/>
    <property type="project" value="UniProtKB-KW"/>
</dbReference>
<evidence type="ECO:0000256" key="5">
    <source>
        <dbReference type="SAM" id="MobiDB-lite"/>
    </source>
</evidence>
<feature type="compositionally biased region" description="Polar residues" evidence="5">
    <location>
        <begin position="18"/>
        <end position="28"/>
    </location>
</feature>
<dbReference type="GO" id="GO:0008324">
    <property type="term" value="F:monoatomic cation transmembrane transporter activity"/>
    <property type="evidence" value="ECO:0007669"/>
    <property type="project" value="InterPro"/>
</dbReference>
<dbReference type="InterPro" id="IPR027469">
    <property type="entry name" value="Cation_efflux_TMD_sf"/>
</dbReference>
<feature type="transmembrane region" description="Helical" evidence="6">
    <location>
        <begin position="216"/>
        <end position="239"/>
    </location>
</feature>
<dbReference type="GO" id="GO:0046872">
    <property type="term" value="F:metal ion binding"/>
    <property type="evidence" value="ECO:0007669"/>
    <property type="project" value="InterPro"/>
</dbReference>
<dbReference type="InterPro" id="IPR036163">
    <property type="entry name" value="HMA_dom_sf"/>
</dbReference>
<protein>
    <submittedName>
        <fullName evidence="8">Co/Zn/Cd efflux system component</fullName>
    </submittedName>
</protein>
<dbReference type="GO" id="GO:0016020">
    <property type="term" value="C:membrane"/>
    <property type="evidence" value="ECO:0007669"/>
    <property type="project" value="UniProtKB-SubCell"/>
</dbReference>
<evidence type="ECO:0000256" key="6">
    <source>
        <dbReference type="SAM" id="Phobius"/>
    </source>
</evidence>
<evidence type="ECO:0000256" key="3">
    <source>
        <dbReference type="ARBA" id="ARBA00022989"/>
    </source>
</evidence>
<name>Q21JA9_SACD2</name>
<keyword evidence="9" id="KW-1185">Reference proteome</keyword>
<keyword evidence="4 6" id="KW-0472">Membrane</keyword>
<dbReference type="AlphaFoldDB" id="Q21JA9"/>
<evidence type="ECO:0000256" key="4">
    <source>
        <dbReference type="ARBA" id="ARBA00023136"/>
    </source>
</evidence>
<dbReference type="GeneID" id="98613635"/>
<gene>
    <name evidence="8" type="ordered locus">Sde_1960</name>
</gene>
<evidence type="ECO:0000313" key="8">
    <source>
        <dbReference type="EMBL" id="ABD81220.1"/>
    </source>
</evidence>
<proteinExistence type="predicted"/>
<evidence type="ECO:0000256" key="2">
    <source>
        <dbReference type="ARBA" id="ARBA00022692"/>
    </source>
</evidence>
<dbReference type="SUPFAM" id="SSF161111">
    <property type="entry name" value="Cation efflux protein transmembrane domain-like"/>
    <property type="match status" value="1"/>
</dbReference>
<dbReference type="Gene3D" id="1.20.1510.10">
    <property type="entry name" value="Cation efflux protein transmembrane domain"/>
    <property type="match status" value="1"/>
</dbReference>
<reference evidence="8 9" key="1">
    <citation type="journal article" date="2008" name="PLoS Genet.">
        <title>Complete genome sequence of the complex carbohydrate-degrading marine bacterium, Saccharophagus degradans strain 2-40 T.</title>
        <authorList>
            <person name="Weiner R.M."/>
            <person name="Taylor L.E.II."/>
            <person name="Henrissat B."/>
            <person name="Hauser L."/>
            <person name="Land M."/>
            <person name="Coutinho P.M."/>
            <person name="Rancurel C."/>
            <person name="Saunders E.H."/>
            <person name="Longmire A.G."/>
            <person name="Zhang H."/>
            <person name="Bayer E.A."/>
            <person name="Gilbert H.J."/>
            <person name="Larimer F."/>
            <person name="Zhulin I.B."/>
            <person name="Ekborg N.A."/>
            <person name="Lamed R."/>
            <person name="Richardson P.M."/>
            <person name="Borovok I."/>
            <person name="Hutcheson S."/>
        </authorList>
    </citation>
    <scope>NUCLEOTIDE SEQUENCE [LARGE SCALE GENOMIC DNA]</scope>
    <source>
        <strain evidence="9">2-40 / ATCC 43961 / DSM 17024</strain>
    </source>
</reference>
<keyword evidence="3 6" id="KW-1133">Transmembrane helix</keyword>
<organism evidence="8 9">
    <name type="scientific">Saccharophagus degradans (strain 2-40 / ATCC 43961 / DSM 17024)</name>
    <dbReference type="NCBI Taxonomy" id="203122"/>
    <lineage>
        <taxon>Bacteria</taxon>
        <taxon>Pseudomonadati</taxon>
        <taxon>Pseudomonadota</taxon>
        <taxon>Gammaproteobacteria</taxon>
        <taxon>Cellvibrionales</taxon>
        <taxon>Cellvibrionaceae</taxon>
        <taxon>Saccharophagus</taxon>
    </lineage>
</organism>
<dbReference type="STRING" id="203122.Sde_1960"/>
<comment type="subcellular location">
    <subcellularLocation>
        <location evidence="1">Membrane</location>
        <topology evidence="1">Multi-pass membrane protein</topology>
    </subcellularLocation>
</comment>
<feature type="transmembrane region" description="Helical" evidence="6">
    <location>
        <begin position="192"/>
        <end position="210"/>
    </location>
</feature>
<dbReference type="KEGG" id="sde:Sde_1960"/>
<feature type="transmembrane region" description="Helical" evidence="6">
    <location>
        <begin position="128"/>
        <end position="150"/>
    </location>
</feature>
<dbReference type="Proteomes" id="UP000001947">
    <property type="component" value="Chromosome"/>
</dbReference>
<dbReference type="eggNOG" id="COG1230">
    <property type="taxonomic scope" value="Bacteria"/>
</dbReference>
<dbReference type="OrthoDB" id="9799649at2"/>
<sequence length="303" mass="32073">MTSDASQCCGCQSDEAGSPSSGSNLQSDSPLAALNNVSVFDVPKMDCPSEENLIRTAFASFGESVAFEFDIPNRKVHVYYAGSPEKVEMAMESVGLGARRISHEQVDTESAKEIQEDARIKDAREAWVLKWLLGINAVMFFFELAVGIVAQSAGLIADSLDMFADAAVYTVALYAVGKAAHAKLKAAHLSGWLEAALAVGLLIEVARRTFMGSEPVSMLMIGIGSLALVANVACLLLIYQVRNNGTHMKASMIFSANDVLANVGVIVAGGLVALTGSQIPDLVIGVIIGLVVLNGARRILLLR</sequence>
<evidence type="ECO:0000313" key="9">
    <source>
        <dbReference type="Proteomes" id="UP000001947"/>
    </source>
</evidence>
<dbReference type="HOGENOM" id="CLU_072749_0_0_6"/>
<feature type="transmembrane region" description="Helical" evidence="6">
    <location>
        <begin position="162"/>
        <end position="180"/>
    </location>
</feature>
<feature type="domain" description="Cation efflux protein transmembrane" evidence="7">
    <location>
        <begin position="133"/>
        <end position="300"/>
    </location>
</feature>
<evidence type="ECO:0000259" key="7">
    <source>
        <dbReference type="Pfam" id="PF01545"/>
    </source>
</evidence>
<dbReference type="Pfam" id="PF01545">
    <property type="entry name" value="Cation_efflux"/>
    <property type="match status" value="1"/>
</dbReference>